<name>A0A7H4M6F0_9ENTR</name>
<reference evidence="3 4" key="1">
    <citation type="submission" date="2018-06" db="EMBL/GenBank/DDBJ databases">
        <authorList>
            <consortium name="Pathogen Informatics"/>
            <person name="Doyle S."/>
        </authorList>
    </citation>
    <scope>NUCLEOTIDE SEQUENCE [LARGE SCALE GENOMIC DNA]</scope>
    <source>
        <strain evidence="3 4">NCTC11694</strain>
    </source>
</reference>
<dbReference type="InterPro" id="IPR036812">
    <property type="entry name" value="NAD(P)_OxRdtase_dom_sf"/>
</dbReference>
<accession>A0A7H4M6F0</accession>
<proteinExistence type="predicted"/>
<dbReference type="GO" id="GO:0016491">
    <property type="term" value="F:oxidoreductase activity"/>
    <property type="evidence" value="ECO:0007669"/>
    <property type="project" value="UniProtKB-KW"/>
</dbReference>
<evidence type="ECO:0000256" key="1">
    <source>
        <dbReference type="ARBA" id="ARBA00023002"/>
    </source>
</evidence>
<evidence type="ECO:0000259" key="2">
    <source>
        <dbReference type="Pfam" id="PF00248"/>
    </source>
</evidence>
<gene>
    <name evidence="3" type="primary">yhdN_2</name>
    <name evidence="3" type="ORF">NCTC11694_05269</name>
</gene>
<evidence type="ECO:0000313" key="3">
    <source>
        <dbReference type="EMBL" id="STR43976.1"/>
    </source>
</evidence>
<dbReference type="InterPro" id="IPR023210">
    <property type="entry name" value="NADP_OxRdtase_dom"/>
</dbReference>
<dbReference type="EC" id="1.1.1.-" evidence="3"/>
<evidence type="ECO:0000313" key="4">
    <source>
        <dbReference type="Proteomes" id="UP000255050"/>
    </source>
</evidence>
<dbReference type="PANTHER" id="PTHR43625:SF27">
    <property type="entry name" value="ALDO-KETO REDUCTASE"/>
    <property type="match status" value="1"/>
</dbReference>
<dbReference type="Pfam" id="PF00248">
    <property type="entry name" value="Aldo_ket_red"/>
    <property type="match status" value="1"/>
</dbReference>
<dbReference type="Proteomes" id="UP000255050">
    <property type="component" value="Unassembled WGS sequence"/>
</dbReference>
<keyword evidence="1 3" id="KW-0560">Oxidoreductase</keyword>
<dbReference type="EMBL" id="UGJR01000002">
    <property type="protein sequence ID" value="STR43976.1"/>
    <property type="molecule type" value="Genomic_DNA"/>
</dbReference>
<dbReference type="AlphaFoldDB" id="A0A7H4M6F0"/>
<dbReference type="InterPro" id="IPR050791">
    <property type="entry name" value="Aldo-Keto_reductase"/>
</dbReference>
<feature type="domain" description="NADP-dependent oxidoreductase" evidence="2">
    <location>
        <begin position="10"/>
        <end position="207"/>
    </location>
</feature>
<dbReference type="GO" id="GO:0005737">
    <property type="term" value="C:cytoplasm"/>
    <property type="evidence" value="ECO:0007669"/>
    <property type="project" value="TreeGrafter"/>
</dbReference>
<comment type="caution">
    <text evidence="3">The sequence shown here is derived from an EMBL/GenBank/DDBJ whole genome shotgun (WGS) entry which is preliminary data.</text>
</comment>
<sequence length="220" mass="24512">MGLSHGYGPATDTHQAIELIRAAVERGVTFFDTAEVYGPFLNEEVVGEALKPFRDRVVIATKFGFTFGDDNKQQILNSRRSIIREAVEGSLRRLKTDVIDLLYQHRVDPDVPIEDVAGTVKDLIAEGKVKHFGLSEAGAQTIRRAHAVQPVTALQSEYSMWWREPEQEILPLLEELGIGFVPFSPLGKGFLTGSIKPGTTFGKDDYRSTVPRFAGRRLKQ</sequence>
<dbReference type="PANTHER" id="PTHR43625">
    <property type="entry name" value="AFLATOXIN B1 ALDEHYDE REDUCTASE"/>
    <property type="match status" value="1"/>
</dbReference>
<dbReference type="SUPFAM" id="SSF51430">
    <property type="entry name" value="NAD(P)-linked oxidoreductase"/>
    <property type="match status" value="1"/>
</dbReference>
<protein>
    <submittedName>
        <fullName evidence="3">Aldo-keto reductase</fullName>
        <ecNumber evidence="3">1.1.1.-</ecNumber>
    </submittedName>
</protein>
<dbReference type="Gene3D" id="3.20.20.100">
    <property type="entry name" value="NADP-dependent oxidoreductase domain"/>
    <property type="match status" value="1"/>
</dbReference>
<organism evidence="3 4">
    <name type="scientific">Klebsiella michiganensis</name>
    <dbReference type="NCBI Taxonomy" id="1134687"/>
    <lineage>
        <taxon>Bacteria</taxon>
        <taxon>Pseudomonadati</taxon>
        <taxon>Pseudomonadota</taxon>
        <taxon>Gammaproteobacteria</taxon>
        <taxon>Enterobacterales</taxon>
        <taxon>Enterobacteriaceae</taxon>
        <taxon>Klebsiella/Raoultella group</taxon>
        <taxon>Klebsiella</taxon>
    </lineage>
</organism>